<dbReference type="InterPro" id="IPR001351">
    <property type="entry name" value="Ribosomal_uS3_C"/>
</dbReference>
<keyword evidence="3 8" id="KW-0689">Ribosomal protein</keyword>
<feature type="domain" description="Small ribosomal subunit protein uS3 C-terminal" evidence="9">
    <location>
        <begin position="295"/>
        <end position="381"/>
    </location>
</feature>
<dbReference type="SUPFAM" id="SSF54821">
    <property type="entry name" value="Ribosomal protein S3 C-terminal domain"/>
    <property type="match status" value="1"/>
</dbReference>
<geneLocation type="mitochondrion" evidence="10"/>
<evidence type="ECO:0000256" key="2">
    <source>
        <dbReference type="ARBA" id="ARBA00010761"/>
    </source>
</evidence>
<comment type="subcellular location">
    <subcellularLocation>
        <location evidence="1">Mitochondrion</location>
    </subcellularLocation>
</comment>
<evidence type="ECO:0000256" key="3">
    <source>
        <dbReference type="ARBA" id="ARBA00022980"/>
    </source>
</evidence>
<reference evidence="10" key="1">
    <citation type="journal article" date="2011" name="Nucleic Acids Res.">
        <title>A unique transcriptome: 1782 positions of RNA editing alter 1406 codon identities in mitochondrial mRNAs of the lycophyte Isoetes engelmannii.</title>
        <authorList>
            <person name="Grewe F."/>
            <person name="Herres S."/>
            <person name="Viehover P."/>
            <person name="Polsakiewicz M."/>
            <person name="Weisshaar B."/>
            <person name="Knoop V."/>
        </authorList>
    </citation>
    <scope>NUCLEOTIDE SEQUENCE</scope>
</reference>
<dbReference type="InterPro" id="IPR036419">
    <property type="entry name" value="Ribosomal_S3_C_sf"/>
</dbReference>
<dbReference type="InterPro" id="IPR044954">
    <property type="entry name" value="Ribosomal_uS3m_plant"/>
</dbReference>
<dbReference type="GO" id="GO:0005739">
    <property type="term" value="C:mitochondrion"/>
    <property type="evidence" value="ECO:0007669"/>
    <property type="project" value="UniProtKB-SubCell"/>
</dbReference>
<dbReference type="GO" id="GO:0005840">
    <property type="term" value="C:ribosome"/>
    <property type="evidence" value="ECO:0007669"/>
    <property type="project" value="UniProtKB-KW"/>
</dbReference>
<dbReference type="Gene3D" id="3.30.1140.32">
    <property type="entry name" value="Ribosomal protein S3, C-terminal domain"/>
    <property type="match status" value="1"/>
</dbReference>
<dbReference type="InterPro" id="IPR009019">
    <property type="entry name" value="KH_sf_prok-type"/>
</dbReference>
<sequence>MAQKVNPISVRLNFNRSSDLGWFSDYYFGKLLYQDFNLRDYFGSIRPPRRNKFGLRLGRCIIHHFTKRTFIHLYLLDRNYCESRTRALGLLSRVNVRDGLKLNIENGGYPATEIELLGVSGWMTSEEHFLRRENQNHEGVKHSSYAFRSAPDEEKESSSRRREVILPPLLLAAVRRAPLNYLVMQYLFYLNNESTRFDTRVYNVAQGVGTSSPTRERAQQIRLGKRRGLRELWSVLDFGAPFLSRDALQKRWKAQSSYWTKIETLSSSRTNTFTLIEPVKITCVYKSASLIAKEISYELERKKSFQRICGLIFERIENCNCNKYVKGIRIRCSGRFKGAEIAKTEYIKSGETSLHVFSDQIDYAEAGASTPYGTLGVKVWVSYYLLTYPPFQENPSSVI</sequence>
<proteinExistence type="evidence at transcript level"/>
<accession>G0Y650</accession>
<dbReference type="PANTHER" id="PTHR35928">
    <property type="entry name" value="RIBOSOMAL PROTEIN S3, MITOCHONDRIAL"/>
    <property type="match status" value="1"/>
</dbReference>
<keyword evidence="5 8" id="KW-0687">Ribonucleoprotein</keyword>
<dbReference type="PANTHER" id="PTHR35928:SF2">
    <property type="entry name" value="SMALL RIBOSOMAL SUBUNIT PROTEIN US3M"/>
    <property type="match status" value="1"/>
</dbReference>
<dbReference type="PROSITE" id="PS00548">
    <property type="entry name" value="RIBOSOMAL_S3"/>
    <property type="match status" value="1"/>
</dbReference>
<name>G0Y650_ISOEN</name>
<evidence type="ECO:0000313" key="10">
    <source>
        <dbReference type="EMBL" id="ADT62128.1"/>
    </source>
</evidence>
<dbReference type="GO" id="GO:0003735">
    <property type="term" value="F:structural constituent of ribosome"/>
    <property type="evidence" value="ECO:0007669"/>
    <property type="project" value="InterPro"/>
</dbReference>
<organism evidence="10">
    <name type="scientific">Isoetes engelmannii</name>
    <name type="common">Engelmann's quillwort</name>
    <name type="synonym">Appalachian quillwort</name>
    <dbReference type="NCBI Taxonomy" id="37427"/>
    <lineage>
        <taxon>Eukaryota</taxon>
        <taxon>Viridiplantae</taxon>
        <taxon>Streptophyta</taxon>
        <taxon>Embryophyta</taxon>
        <taxon>Tracheophyta</taxon>
        <taxon>Lycopodiopsida</taxon>
        <taxon>Isoetales</taxon>
        <taxon>Isoetaceae</taxon>
        <taxon>Isoetes</taxon>
    </lineage>
</organism>
<evidence type="ECO:0000256" key="8">
    <source>
        <dbReference type="RuleBase" id="RU003624"/>
    </source>
</evidence>
<dbReference type="InterPro" id="IPR018280">
    <property type="entry name" value="Ribosomal_uS3_CS"/>
</dbReference>
<dbReference type="AlphaFoldDB" id="G0Y650"/>
<dbReference type="Pfam" id="PF00189">
    <property type="entry name" value="Ribosomal_S3_C"/>
    <property type="match status" value="1"/>
</dbReference>
<evidence type="ECO:0000256" key="6">
    <source>
        <dbReference type="ARBA" id="ARBA00035157"/>
    </source>
</evidence>
<comment type="similarity">
    <text evidence="2 8">Belongs to the universal ribosomal protein uS3 family.</text>
</comment>
<dbReference type="GO" id="GO:0003723">
    <property type="term" value="F:RNA binding"/>
    <property type="evidence" value="ECO:0007669"/>
    <property type="project" value="InterPro"/>
</dbReference>
<dbReference type="SUPFAM" id="SSF54814">
    <property type="entry name" value="Prokaryotic type KH domain (KH-domain type II)"/>
    <property type="match status" value="1"/>
</dbReference>
<protein>
    <recommendedName>
        <fullName evidence="6">Small ribosomal subunit protein uS3m</fullName>
    </recommendedName>
    <alternativeName>
        <fullName evidence="7">Ribosomal protein S3, mitochondrial</fullName>
    </alternativeName>
</protein>
<evidence type="ECO:0000259" key="9">
    <source>
        <dbReference type="Pfam" id="PF00189"/>
    </source>
</evidence>
<keyword evidence="4 10" id="KW-0496">Mitochondrion</keyword>
<dbReference type="EMBL" id="HQ616415">
    <property type="protein sequence ID" value="ADT62128.1"/>
    <property type="molecule type" value="mRNA"/>
</dbReference>
<dbReference type="GO" id="GO:0006412">
    <property type="term" value="P:translation"/>
    <property type="evidence" value="ECO:0007669"/>
    <property type="project" value="InterPro"/>
</dbReference>
<evidence type="ECO:0000256" key="5">
    <source>
        <dbReference type="ARBA" id="ARBA00023274"/>
    </source>
</evidence>
<evidence type="ECO:0000256" key="4">
    <source>
        <dbReference type="ARBA" id="ARBA00023128"/>
    </source>
</evidence>
<evidence type="ECO:0000256" key="7">
    <source>
        <dbReference type="ARBA" id="ARBA00035414"/>
    </source>
</evidence>
<gene>
    <name evidence="10" type="primary">rps3</name>
</gene>
<dbReference type="GO" id="GO:1990904">
    <property type="term" value="C:ribonucleoprotein complex"/>
    <property type="evidence" value="ECO:0007669"/>
    <property type="project" value="UniProtKB-KW"/>
</dbReference>
<evidence type="ECO:0000256" key="1">
    <source>
        <dbReference type="ARBA" id="ARBA00004173"/>
    </source>
</evidence>